<dbReference type="CDD" id="cd06563">
    <property type="entry name" value="GH20_chitobiase-like"/>
    <property type="match status" value="1"/>
</dbReference>
<dbReference type="SUPFAM" id="SSF49785">
    <property type="entry name" value="Galactose-binding domain-like"/>
    <property type="match status" value="1"/>
</dbReference>
<dbReference type="PANTHER" id="PTHR22600">
    <property type="entry name" value="BETA-HEXOSAMINIDASE"/>
    <property type="match status" value="1"/>
</dbReference>
<proteinExistence type="inferred from homology"/>
<feature type="domain" description="F5/8 type C" evidence="8">
    <location>
        <begin position="656"/>
        <end position="750"/>
    </location>
</feature>
<reference evidence="11" key="2">
    <citation type="submission" date="2021-04" db="EMBL/GenBank/DDBJ databases">
        <authorList>
            <person name="Gilroy R."/>
        </authorList>
    </citation>
    <scope>NUCLEOTIDE SEQUENCE</scope>
    <source>
        <strain evidence="11">ChiHjej12B11-9795</strain>
    </source>
</reference>
<dbReference type="Proteomes" id="UP000823862">
    <property type="component" value="Unassembled WGS sequence"/>
</dbReference>
<dbReference type="Pfam" id="PF00728">
    <property type="entry name" value="Glyco_hydro_20"/>
    <property type="match status" value="1"/>
</dbReference>
<dbReference type="SUPFAM" id="SSF55545">
    <property type="entry name" value="beta-N-acetylhexosaminidase-like domain"/>
    <property type="match status" value="1"/>
</dbReference>
<dbReference type="Pfam" id="PF13290">
    <property type="entry name" value="CHB_HEX_C_1"/>
    <property type="match status" value="1"/>
</dbReference>
<dbReference type="PRINTS" id="PR00738">
    <property type="entry name" value="GLHYDRLASE20"/>
</dbReference>
<dbReference type="InterPro" id="IPR008979">
    <property type="entry name" value="Galactose-bd-like_sf"/>
</dbReference>
<dbReference type="InterPro" id="IPR015883">
    <property type="entry name" value="Glyco_hydro_20_cat"/>
</dbReference>
<dbReference type="PROSITE" id="PS51257">
    <property type="entry name" value="PROKAR_LIPOPROTEIN"/>
    <property type="match status" value="1"/>
</dbReference>
<dbReference type="InterPro" id="IPR015882">
    <property type="entry name" value="HEX_bac_N"/>
</dbReference>
<evidence type="ECO:0000256" key="3">
    <source>
        <dbReference type="ARBA" id="ARBA00012663"/>
    </source>
</evidence>
<evidence type="ECO:0000313" key="12">
    <source>
        <dbReference type="Proteomes" id="UP000823862"/>
    </source>
</evidence>
<feature type="domain" description="Glycoside hydrolase family 20 catalytic" evidence="7">
    <location>
        <begin position="163"/>
        <end position="508"/>
    </location>
</feature>
<comment type="caution">
    <text evidence="11">The sequence shown here is derived from an EMBL/GenBank/DDBJ whole genome shotgun (WGS) entry which is preliminary data.</text>
</comment>
<dbReference type="Gene3D" id="3.30.379.10">
    <property type="entry name" value="Chitobiase/beta-hexosaminidase domain 2-like"/>
    <property type="match status" value="1"/>
</dbReference>
<feature type="domain" description="Beta-hexosaminidase bacterial type N-terminal" evidence="9">
    <location>
        <begin position="32"/>
        <end position="159"/>
    </location>
</feature>
<evidence type="ECO:0000256" key="4">
    <source>
        <dbReference type="ARBA" id="ARBA00022801"/>
    </source>
</evidence>
<evidence type="ECO:0000313" key="11">
    <source>
        <dbReference type="EMBL" id="HJA86678.1"/>
    </source>
</evidence>
<dbReference type="GO" id="GO:0016020">
    <property type="term" value="C:membrane"/>
    <property type="evidence" value="ECO:0007669"/>
    <property type="project" value="TreeGrafter"/>
</dbReference>
<evidence type="ECO:0000259" key="8">
    <source>
        <dbReference type="Pfam" id="PF00754"/>
    </source>
</evidence>
<dbReference type="GO" id="GO:0004563">
    <property type="term" value="F:beta-N-acetylhexosaminidase activity"/>
    <property type="evidence" value="ECO:0007669"/>
    <property type="project" value="UniProtKB-EC"/>
</dbReference>
<keyword evidence="5" id="KW-0326">Glycosidase</keyword>
<dbReference type="PANTHER" id="PTHR22600:SF57">
    <property type="entry name" value="BETA-N-ACETYLHEXOSAMINIDASE"/>
    <property type="match status" value="1"/>
</dbReference>
<dbReference type="Pfam" id="PF02838">
    <property type="entry name" value="Glyco_hydro_20b"/>
    <property type="match status" value="1"/>
</dbReference>
<evidence type="ECO:0000259" key="9">
    <source>
        <dbReference type="Pfam" id="PF02838"/>
    </source>
</evidence>
<dbReference type="SUPFAM" id="SSF51445">
    <property type="entry name" value="(Trans)glycosidases"/>
    <property type="match status" value="1"/>
</dbReference>
<dbReference type="InterPro" id="IPR025705">
    <property type="entry name" value="Beta_hexosaminidase_sua/sub"/>
</dbReference>
<evidence type="ECO:0000259" key="7">
    <source>
        <dbReference type="Pfam" id="PF00728"/>
    </source>
</evidence>
<gene>
    <name evidence="11" type="ORF">H9950_10930</name>
</gene>
<evidence type="ECO:0000256" key="1">
    <source>
        <dbReference type="ARBA" id="ARBA00001231"/>
    </source>
</evidence>
<evidence type="ECO:0000256" key="6">
    <source>
        <dbReference type="PIRSR" id="PIRSR625705-1"/>
    </source>
</evidence>
<feature type="domain" description="GH29D-like beta-sandwich" evidence="10">
    <location>
        <begin position="555"/>
        <end position="611"/>
    </location>
</feature>
<comment type="catalytic activity">
    <reaction evidence="1">
        <text>Hydrolysis of terminal non-reducing N-acetyl-D-hexosamine residues in N-acetyl-beta-D-hexosaminides.</text>
        <dbReference type="EC" id="3.2.1.52"/>
    </reaction>
</comment>
<comment type="similarity">
    <text evidence="2">Belongs to the glycosyl hydrolase 20 family.</text>
</comment>
<dbReference type="EMBL" id="DWZI01000055">
    <property type="protein sequence ID" value="HJA86678.1"/>
    <property type="molecule type" value="Genomic_DNA"/>
</dbReference>
<dbReference type="GO" id="GO:0005975">
    <property type="term" value="P:carbohydrate metabolic process"/>
    <property type="evidence" value="ECO:0007669"/>
    <property type="project" value="InterPro"/>
</dbReference>
<dbReference type="InterPro" id="IPR029018">
    <property type="entry name" value="Hex-like_dom2"/>
</dbReference>
<evidence type="ECO:0000259" key="10">
    <source>
        <dbReference type="Pfam" id="PF13290"/>
    </source>
</evidence>
<dbReference type="Gene3D" id="3.20.20.80">
    <property type="entry name" value="Glycosidases"/>
    <property type="match status" value="1"/>
</dbReference>
<name>A0A9D2HYZ8_9BACE</name>
<dbReference type="Pfam" id="PF00754">
    <property type="entry name" value="F5_F8_type_C"/>
    <property type="match status" value="1"/>
</dbReference>
<keyword evidence="4" id="KW-0378">Hydrolase</keyword>
<evidence type="ECO:0000256" key="5">
    <source>
        <dbReference type="ARBA" id="ARBA00023295"/>
    </source>
</evidence>
<dbReference type="GO" id="GO:0030203">
    <property type="term" value="P:glycosaminoglycan metabolic process"/>
    <property type="evidence" value="ECO:0007669"/>
    <property type="project" value="TreeGrafter"/>
</dbReference>
<accession>A0A9D2HYZ8</accession>
<dbReference type="InterPro" id="IPR017853">
    <property type="entry name" value="GH"/>
</dbReference>
<evidence type="ECO:0000256" key="2">
    <source>
        <dbReference type="ARBA" id="ARBA00006285"/>
    </source>
</evidence>
<organism evidence="11 12">
    <name type="scientific">Candidatus Bacteroides avicola</name>
    <dbReference type="NCBI Taxonomy" id="2838468"/>
    <lineage>
        <taxon>Bacteria</taxon>
        <taxon>Pseudomonadati</taxon>
        <taxon>Bacteroidota</taxon>
        <taxon>Bacteroidia</taxon>
        <taxon>Bacteroidales</taxon>
        <taxon>Bacteroidaceae</taxon>
        <taxon>Bacteroides</taxon>
    </lineage>
</organism>
<dbReference type="InterPro" id="IPR000421">
    <property type="entry name" value="FA58C"/>
</dbReference>
<dbReference type="InterPro" id="IPR059177">
    <property type="entry name" value="GH29D-like_dom"/>
</dbReference>
<dbReference type="EC" id="3.2.1.52" evidence="3"/>
<dbReference type="AlphaFoldDB" id="A0A9D2HYZ8"/>
<protein>
    <recommendedName>
        <fullName evidence="3">beta-N-acetylhexosaminidase</fullName>
        <ecNumber evidence="3">3.2.1.52</ecNumber>
    </recommendedName>
</protein>
<reference evidence="11" key="1">
    <citation type="journal article" date="2021" name="PeerJ">
        <title>Extensive microbial diversity within the chicken gut microbiome revealed by metagenomics and culture.</title>
        <authorList>
            <person name="Gilroy R."/>
            <person name="Ravi A."/>
            <person name="Getino M."/>
            <person name="Pursley I."/>
            <person name="Horton D.L."/>
            <person name="Alikhan N.F."/>
            <person name="Baker D."/>
            <person name="Gharbi K."/>
            <person name="Hall N."/>
            <person name="Watson M."/>
            <person name="Adriaenssens E.M."/>
            <person name="Foster-Nyarko E."/>
            <person name="Jarju S."/>
            <person name="Secka A."/>
            <person name="Antonio M."/>
            <person name="Oren A."/>
            <person name="Chaudhuri R.R."/>
            <person name="La Ragione R."/>
            <person name="Hildebrand F."/>
            <person name="Pallen M.J."/>
        </authorList>
    </citation>
    <scope>NUCLEOTIDE SEQUENCE</scope>
    <source>
        <strain evidence="11">ChiHjej12B11-9795</strain>
    </source>
</reference>
<feature type="active site" description="Proton donor" evidence="6">
    <location>
        <position position="338"/>
    </location>
</feature>
<sequence>MTKNQVKMWVVGLLAGGSLLACSPKEIQTGNLNVIPLPQEITETADASPFVIRSSTTICYPEGNAKLEHTAHLLATYIKEVTGTEVKTGTKAGNNCIVLGLDPSIPQKEGYILNITSDQVILNGQTEAGVFYGTQTIHKALPITEGKALGSLPAGTVKDFPQYGYRGFMIDVGRHFFSIDYLKELIDVMALHNINYFHWHLTEDQGWRIEIKKYPKLTEIGSVRKETITAPGSGKFDGTPVKGFYTQSQAKEIVAYAAERFITVIPEVDMPGHMLAALASYPELGCTGGPYEVATQFGVFKDVLCGGNEKTLQFAKDVINEIMDIFPDAPYIHIGGDECPKTEWKKCPKCQAKIRELGLRDTKEHSKENQLQVYFMSEVEKEIAKRGKKMLAWDEILEGNPDPQTTTVMAWTGVPASIRSAQLGHQTIVCPITHLYFSNPGYNRLKGVNSVGRVYNFEPASPKLTEEEKENIIGVQGCIWTEWTKDSVKMEWQMMPRIAALSELQWSNPAQKDLNSFLKRLRHQLDLYALSGYHYKEDIEDVTISAGPQGEGGEAVVSLTTFDNALVFYTTDGSEPTAESPVYTQPFTLKGETTTIKAKAIRNGRESSTATTTLEYNLATMRPITLNCTPDAGFTYKGAQLLVDGLTGDDNYRSGRYLGIYGQNFDAVVDLQEEKEISSVSIGTYLVPGDYIFGLTGLEVYVSEDGKNFHKIASKSIPTLEKGSKNNVLKREEISFNKTKAHYVRIVGKSTPVLPQWHPGAGKKTFLFLDEIAIQ</sequence>
<dbReference type="Gene3D" id="2.60.120.260">
    <property type="entry name" value="Galactose-binding domain-like"/>
    <property type="match status" value="1"/>
</dbReference>